<dbReference type="Gene3D" id="1.10.10.2480">
    <property type="match status" value="1"/>
</dbReference>
<dbReference type="Gene3D" id="3.40.50.10050">
    <property type="entry name" value="Translation initiation factor IF- 2, domain 3"/>
    <property type="match status" value="1"/>
</dbReference>
<evidence type="ECO:0000256" key="9">
    <source>
        <dbReference type="RuleBase" id="RU000644"/>
    </source>
</evidence>
<dbReference type="InterPro" id="IPR023115">
    <property type="entry name" value="TIF_IF2_dom3"/>
</dbReference>
<feature type="compositionally biased region" description="Basic residues" evidence="10">
    <location>
        <begin position="307"/>
        <end position="318"/>
    </location>
</feature>
<evidence type="ECO:0000256" key="10">
    <source>
        <dbReference type="SAM" id="MobiDB-lite"/>
    </source>
</evidence>
<dbReference type="InterPro" id="IPR036925">
    <property type="entry name" value="TIF_IF2_dom3_sf"/>
</dbReference>
<keyword evidence="13" id="KW-1185">Reference proteome</keyword>
<dbReference type="SUPFAM" id="SSF52156">
    <property type="entry name" value="Initiation factor IF2/eIF5b, domain 3"/>
    <property type="match status" value="1"/>
</dbReference>
<evidence type="ECO:0000256" key="4">
    <source>
        <dbReference type="ARBA" id="ARBA00022741"/>
    </source>
</evidence>
<evidence type="ECO:0000259" key="11">
    <source>
        <dbReference type="PROSITE" id="PS51722"/>
    </source>
</evidence>
<evidence type="ECO:0000313" key="12">
    <source>
        <dbReference type="EMBL" id="WFP17597.1"/>
    </source>
</evidence>
<evidence type="ECO:0000256" key="8">
    <source>
        <dbReference type="HAMAP-Rule" id="MF_00100"/>
    </source>
</evidence>
<evidence type="ECO:0000256" key="3">
    <source>
        <dbReference type="ARBA" id="ARBA00022540"/>
    </source>
</evidence>
<dbReference type="SUPFAM" id="SSF50447">
    <property type="entry name" value="Translation proteins"/>
    <property type="match status" value="2"/>
</dbReference>
<keyword evidence="5 8" id="KW-0648">Protein biosynthesis</keyword>
<dbReference type="Gene3D" id="3.40.50.300">
    <property type="entry name" value="P-loop containing nucleotide triphosphate hydrolases"/>
    <property type="match status" value="1"/>
</dbReference>
<dbReference type="CDD" id="cd01887">
    <property type="entry name" value="IF2_eIF5B"/>
    <property type="match status" value="1"/>
</dbReference>
<feature type="compositionally biased region" description="Low complexity" evidence="10">
    <location>
        <begin position="62"/>
        <end position="156"/>
    </location>
</feature>
<name>A0ABY8HAI2_9MICC</name>
<evidence type="ECO:0000313" key="13">
    <source>
        <dbReference type="Proteomes" id="UP001219037"/>
    </source>
</evidence>
<accession>A0ABY8HAI2</accession>
<dbReference type="InterPro" id="IPR015760">
    <property type="entry name" value="TIF_IF2"/>
</dbReference>
<dbReference type="InterPro" id="IPR044145">
    <property type="entry name" value="IF2_II"/>
</dbReference>
<dbReference type="InterPro" id="IPR005225">
    <property type="entry name" value="Small_GTP-bd"/>
</dbReference>
<dbReference type="NCBIfam" id="TIGR00231">
    <property type="entry name" value="small_GTP"/>
    <property type="match status" value="1"/>
</dbReference>
<dbReference type="CDD" id="cd03692">
    <property type="entry name" value="mtIF2_IVc"/>
    <property type="match status" value="1"/>
</dbReference>
<dbReference type="InterPro" id="IPR009000">
    <property type="entry name" value="Transl_B-barrel_sf"/>
</dbReference>
<dbReference type="SUPFAM" id="SSF52540">
    <property type="entry name" value="P-loop containing nucleoside triphosphate hydrolases"/>
    <property type="match status" value="1"/>
</dbReference>
<dbReference type="Pfam" id="PF22042">
    <property type="entry name" value="EF-G_D2"/>
    <property type="match status" value="1"/>
</dbReference>
<dbReference type="PANTHER" id="PTHR43381:SF5">
    <property type="entry name" value="TR-TYPE G DOMAIN-CONTAINING PROTEIN"/>
    <property type="match status" value="1"/>
</dbReference>
<dbReference type="RefSeq" id="WP_278159229.1">
    <property type="nucleotide sequence ID" value="NZ_CP121252.1"/>
</dbReference>
<keyword evidence="6 8" id="KW-0342">GTP-binding</keyword>
<evidence type="ECO:0000256" key="6">
    <source>
        <dbReference type="ARBA" id="ARBA00023134"/>
    </source>
</evidence>
<feature type="binding site" evidence="8">
    <location>
        <begin position="546"/>
        <end position="549"/>
    </location>
    <ligand>
        <name>GTP</name>
        <dbReference type="ChEBI" id="CHEBI:37565"/>
    </ligand>
</feature>
<dbReference type="GO" id="GO:0003743">
    <property type="term" value="F:translation initiation factor activity"/>
    <property type="evidence" value="ECO:0007669"/>
    <property type="project" value="UniProtKB-KW"/>
</dbReference>
<keyword evidence="3 8" id="KW-0396">Initiation factor</keyword>
<dbReference type="EMBL" id="CP121252">
    <property type="protein sequence ID" value="WFP17597.1"/>
    <property type="molecule type" value="Genomic_DNA"/>
</dbReference>
<dbReference type="InterPro" id="IPR027417">
    <property type="entry name" value="P-loop_NTPase"/>
</dbReference>
<feature type="binding site" evidence="8">
    <location>
        <begin position="492"/>
        <end position="496"/>
    </location>
    <ligand>
        <name>GTP</name>
        <dbReference type="ChEBI" id="CHEBI:37565"/>
    </ligand>
</feature>
<comment type="subcellular location">
    <subcellularLocation>
        <location evidence="8">Cytoplasm</location>
    </subcellularLocation>
</comment>
<dbReference type="InterPro" id="IPR000178">
    <property type="entry name" value="TF_IF2_bacterial-like"/>
</dbReference>
<dbReference type="NCBIfam" id="TIGR00487">
    <property type="entry name" value="IF-2"/>
    <property type="match status" value="1"/>
</dbReference>
<dbReference type="PRINTS" id="PR00315">
    <property type="entry name" value="ELONGATNFCT"/>
</dbReference>
<comment type="function">
    <text evidence="7 8 9">One of the essential components for the initiation of protein synthesis. Protects formylmethionyl-tRNA from spontaneous hydrolysis and promotes its binding to the 30S ribosomal subunits. Also involved in the hydrolysis of GTP during the formation of the 70S ribosomal complex.</text>
</comment>
<dbReference type="InterPro" id="IPR000795">
    <property type="entry name" value="T_Tr_GTP-bd_dom"/>
</dbReference>
<evidence type="ECO:0000256" key="5">
    <source>
        <dbReference type="ARBA" id="ARBA00022917"/>
    </source>
</evidence>
<dbReference type="Pfam" id="PF00009">
    <property type="entry name" value="GTP_EFTU"/>
    <property type="match status" value="1"/>
</dbReference>
<proteinExistence type="inferred from homology"/>
<protein>
    <recommendedName>
        <fullName evidence="2 8">Translation initiation factor IF-2</fullName>
    </recommendedName>
</protein>
<reference evidence="12 13" key="1">
    <citation type="submission" date="2023-04" db="EMBL/GenBank/DDBJ databases">
        <title>Funneling lignin-derived compounds into biodiesel using alkali-halophilic Citricoccus sp. P2.</title>
        <authorList>
            <person name="Luo C.-B."/>
        </authorList>
    </citation>
    <scope>NUCLEOTIDE SEQUENCE [LARGE SCALE GENOMIC DNA]</scope>
    <source>
        <strain evidence="12 13">P2</strain>
    </source>
</reference>
<evidence type="ECO:0000256" key="7">
    <source>
        <dbReference type="ARBA" id="ARBA00025162"/>
    </source>
</evidence>
<feature type="region of interest" description="Disordered" evidence="10">
    <location>
        <begin position="51"/>
        <end position="336"/>
    </location>
</feature>
<dbReference type="CDD" id="cd03702">
    <property type="entry name" value="IF2_mtIF2_II"/>
    <property type="match status" value="1"/>
</dbReference>
<dbReference type="Pfam" id="PF04760">
    <property type="entry name" value="IF2_N"/>
    <property type="match status" value="2"/>
</dbReference>
<evidence type="ECO:0000256" key="1">
    <source>
        <dbReference type="ARBA" id="ARBA00007733"/>
    </source>
</evidence>
<dbReference type="PROSITE" id="PS01176">
    <property type="entry name" value="IF2"/>
    <property type="match status" value="1"/>
</dbReference>
<dbReference type="Proteomes" id="UP001219037">
    <property type="component" value="Chromosome"/>
</dbReference>
<dbReference type="InterPro" id="IPR006847">
    <property type="entry name" value="IF2_N"/>
</dbReference>
<keyword evidence="4 8" id="KW-0547">Nucleotide-binding</keyword>
<feature type="binding site" evidence="8">
    <location>
        <begin position="442"/>
        <end position="449"/>
    </location>
    <ligand>
        <name>GTP</name>
        <dbReference type="ChEBI" id="CHEBI:37565"/>
    </ligand>
</feature>
<sequence>MAKLRVHEVAKQLGITSKEALSKLQDIGEFVSSASSTIEPPVVKKLKAAYADAPAKGDAKKPAAGKPSAPKPAGKKPAAPAAQKPSPAAPKPGASSAPSKDAAPAEKPAAAPQAKQTPAAPTPASSAPEKPAASNAPKPGAAAPKPGPAAPASKPNGRGGGGRPGNNPFTPKHSSDERSGGPRPSGGRGGGPRPGNNPFAPKQGMKPSRNDGDRPAPRPGGSRGAAGAPRPGGAAGQGGGPRPNPSMMPGQISRPAPAGGGRGAGGRGRGGGAAGGGPSTGGPGGGAPRGGRGGRGGTQGAFGRGGGSRKQRKSKRAKRQELEQQQAPVVGGVKVPKGDGGTVVRLRRGSSLADLADKIKADPAALVTVLFHLGEMATANQSLDEGTFQVLGEELGYKIEIVSPEDEDREILDSFDIDLEAEAEGESADDLAKRPAVVTVMGHVDHGKTRLLDAIRSTHVIEGEAGGITQHIGAYQVSLEHEGKERRLTFIDTPGHEAFTAMRARGAKVTDIAVLVVAADDGVMPQTVEALNHAKAAGVPIVVAVNKIDKPEASPDKIRGQLTEYGLVPEEYGGDTMFVDVSARQNMHIDDLLEAVMLTADAALELRANPDKDARGVAIEANLDKGRGAVATVLVQSGTLRVGDNMVAGTAHGRVRAMFDENGDTVSEALPSRPVQVLGLSTVPRAGDLFLVTEDDRTARQIAEKREAAERNATLARRRKRITLEEFDQAVAEGKIDTLNLIIKGDVSGAVEALEDSLMKIDIGEDDVQLRVIHRGVGAITQNDVNLATVDNAIIIGFNVRPAERVNEYADEEGVDMRFYSVIYDAIDDIESALKGMLKPEYEEVQLGTAEVREVFRSSKWGSIAGSLVMSGIVRRNASARLVRDGAVVANDLKIESLRRFKDDATEVREGYECGIGLGKFNDIKDGDIIETYEMQEKPRV</sequence>
<feature type="domain" description="Tr-type G" evidence="11">
    <location>
        <begin position="433"/>
        <end position="605"/>
    </location>
</feature>
<gene>
    <name evidence="8 12" type="primary">infB</name>
    <name evidence="12" type="ORF">P8192_05705</name>
</gene>
<dbReference type="PROSITE" id="PS51722">
    <property type="entry name" value="G_TR_2"/>
    <property type="match status" value="1"/>
</dbReference>
<feature type="compositionally biased region" description="Gly residues" evidence="10">
    <location>
        <begin position="258"/>
        <end position="306"/>
    </location>
</feature>
<dbReference type="PANTHER" id="PTHR43381">
    <property type="entry name" value="TRANSLATION INITIATION FACTOR IF-2-RELATED"/>
    <property type="match status" value="1"/>
</dbReference>
<feature type="compositionally biased region" description="Gly residues" evidence="10">
    <location>
        <begin position="183"/>
        <end position="193"/>
    </location>
</feature>
<comment type="caution">
    <text evidence="8">Lacks conserved residue(s) required for the propagation of feature annotation.</text>
</comment>
<keyword evidence="8" id="KW-0963">Cytoplasm</keyword>
<dbReference type="Pfam" id="PF11987">
    <property type="entry name" value="IF-2"/>
    <property type="match status" value="1"/>
</dbReference>
<comment type="similarity">
    <text evidence="1 8 9">Belongs to the TRAFAC class translation factor GTPase superfamily. Classic translation factor GTPase family. IF-2 subfamily.</text>
</comment>
<evidence type="ECO:0000256" key="2">
    <source>
        <dbReference type="ARBA" id="ARBA00020675"/>
    </source>
</evidence>
<dbReference type="Gene3D" id="2.40.30.10">
    <property type="entry name" value="Translation factors"/>
    <property type="match status" value="2"/>
</dbReference>
<dbReference type="InterPro" id="IPR053905">
    <property type="entry name" value="EF-G-like_DII"/>
</dbReference>
<dbReference type="HAMAP" id="MF_00100_B">
    <property type="entry name" value="IF_2_B"/>
    <property type="match status" value="1"/>
</dbReference>
<organism evidence="12 13">
    <name type="scientific">Citricoccus muralis</name>
    <dbReference type="NCBI Taxonomy" id="169134"/>
    <lineage>
        <taxon>Bacteria</taxon>
        <taxon>Bacillati</taxon>
        <taxon>Actinomycetota</taxon>
        <taxon>Actinomycetes</taxon>
        <taxon>Micrococcales</taxon>
        <taxon>Micrococcaceae</taxon>
        <taxon>Citricoccus</taxon>
    </lineage>
</organism>